<gene>
    <name evidence="2" type="ORF">S12H4_04480</name>
</gene>
<feature type="non-terminal residue" evidence="2">
    <location>
        <position position="1"/>
    </location>
</feature>
<evidence type="ECO:0000256" key="1">
    <source>
        <dbReference type="SAM" id="Phobius"/>
    </source>
</evidence>
<name>X1R8P7_9ZZZZ</name>
<proteinExistence type="predicted"/>
<dbReference type="EMBL" id="BARW01001387">
    <property type="protein sequence ID" value="GAI59505.1"/>
    <property type="molecule type" value="Genomic_DNA"/>
</dbReference>
<dbReference type="AlphaFoldDB" id="X1R8P7"/>
<evidence type="ECO:0000313" key="2">
    <source>
        <dbReference type="EMBL" id="GAI59505.1"/>
    </source>
</evidence>
<keyword evidence="1" id="KW-0472">Membrane</keyword>
<sequence>NIIDSEGYEITDLVLSDENYSFLLVSYNLSDANQKGLKAANEIALYCNQYGYNFYCLTASTSPEIEFLSNTMNLNFDFFFTDETTLKTIIRSNPGLVLIKDGIIVGKWHYNDFTETEEMKGNYLSGLLTNYRKRYEFSGSLNLFLTLSLALCLFEITRKRLNNRLKKK</sequence>
<accession>X1R8P7</accession>
<comment type="caution">
    <text evidence="2">The sequence shown here is derived from an EMBL/GenBank/DDBJ whole genome shotgun (WGS) entry which is preliminary data.</text>
</comment>
<feature type="transmembrane region" description="Helical" evidence="1">
    <location>
        <begin position="137"/>
        <end position="157"/>
    </location>
</feature>
<evidence type="ECO:0008006" key="3">
    <source>
        <dbReference type="Google" id="ProtNLM"/>
    </source>
</evidence>
<keyword evidence="1" id="KW-1133">Transmembrane helix</keyword>
<reference evidence="2" key="1">
    <citation type="journal article" date="2014" name="Front. Microbiol.">
        <title>High frequency of phylogenetically diverse reductive dehalogenase-homologous genes in deep subseafloor sedimentary metagenomes.</title>
        <authorList>
            <person name="Kawai M."/>
            <person name="Futagami T."/>
            <person name="Toyoda A."/>
            <person name="Takaki Y."/>
            <person name="Nishi S."/>
            <person name="Hori S."/>
            <person name="Arai W."/>
            <person name="Tsubouchi T."/>
            <person name="Morono Y."/>
            <person name="Uchiyama I."/>
            <person name="Ito T."/>
            <person name="Fujiyama A."/>
            <person name="Inagaki F."/>
            <person name="Takami H."/>
        </authorList>
    </citation>
    <scope>NUCLEOTIDE SEQUENCE</scope>
    <source>
        <strain evidence="2">Expedition CK06-06</strain>
    </source>
</reference>
<protein>
    <recommendedName>
        <fullName evidence="3">Alkyl hydroperoxide reductase subunit C/ Thiol specific antioxidant domain-containing protein</fullName>
    </recommendedName>
</protein>
<organism evidence="2">
    <name type="scientific">marine sediment metagenome</name>
    <dbReference type="NCBI Taxonomy" id="412755"/>
    <lineage>
        <taxon>unclassified sequences</taxon>
        <taxon>metagenomes</taxon>
        <taxon>ecological metagenomes</taxon>
    </lineage>
</organism>
<keyword evidence="1" id="KW-0812">Transmembrane</keyword>